<evidence type="ECO:0000313" key="2">
    <source>
        <dbReference type="EMBL" id="KAL2628698.1"/>
    </source>
</evidence>
<dbReference type="EMBL" id="JBHFFA010000004">
    <property type="protein sequence ID" value="KAL2628698.1"/>
    <property type="molecule type" value="Genomic_DNA"/>
</dbReference>
<proteinExistence type="predicted"/>
<reference evidence="2 3" key="1">
    <citation type="submission" date="2024-09" db="EMBL/GenBank/DDBJ databases">
        <title>Chromosome-scale assembly of Riccia fluitans.</title>
        <authorList>
            <person name="Paukszto L."/>
            <person name="Sawicki J."/>
            <person name="Karawczyk K."/>
            <person name="Piernik-Szablinska J."/>
            <person name="Szczecinska M."/>
            <person name="Mazdziarz M."/>
        </authorList>
    </citation>
    <scope>NUCLEOTIDE SEQUENCE [LARGE SCALE GENOMIC DNA]</scope>
    <source>
        <strain evidence="2">Rf_01</strain>
        <tissue evidence="2">Aerial parts of the thallus</tissue>
    </source>
</reference>
<feature type="region of interest" description="Disordered" evidence="1">
    <location>
        <begin position="1"/>
        <end position="20"/>
    </location>
</feature>
<evidence type="ECO:0000256" key="1">
    <source>
        <dbReference type="SAM" id="MobiDB-lite"/>
    </source>
</evidence>
<sequence>MREPSEDEQTQPLRVEAGPDIITRTPVKEQTTRTAETGRKSVLECRSRARANRDSMDVEPYEQKLMMNVHGQRQHGSDFSK</sequence>
<accession>A0ABD1YD62</accession>
<gene>
    <name evidence="2" type="ORF">R1flu_013384</name>
</gene>
<name>A0ABD1YD62_9MARC</name>
<dbReference type="Proteomes" id="UP001605036">
    <property type="component" value="Unassembled WGS sequence"/>
</dbReference>
<keyword evidence="3" id="KW-1185">Reference proteome</keyword>
<comment type="caution">
    <text evidence="2">The sequence shown here is derived from an EMBL/GenBank/DDBJ whole genome shotgun (WGS) entry which is preliminary data.</text>
</comment>
<evidence type="ECO:0000313" key="3">
    <source>
        <dbReference type="Proteomes" id="UP001605036"/>
    </source>
</evidence>
<organism evidence="2 3">
    <name type="scientific">Riccia fluitans</name>
    <dbReference type="NCBI Taxonomy" id="41844"/>
    <lineage>
        <taxon>Eukaryota</taxon>
        <taxon>Viridiplantae</taxon>
        <taxon>Streptophyta</taxon>
        <taxon>Embryophyta</taxon>
        <taxon>Marchantiophyta</taxon>
        <taxon>Marchantiopsida</taxon>
        <taxon>Marchantiidae</taxon>
        <taxon>Marchantiales</taxon>
        <taxon>Ricciaceae</taxon>
        <taxon>Riccia</taxon>
    </lineage>
</organism>
<protein>
    <submittedName>
        <fullName evidence="2">Uncharacterized protein</fullName>
    </submittedName>
</protein>
<dbReference type="AlphaFoldDB" id="A0ABD1YD62"/>